<evidence type="ECO:0000313" key="5">
    <source>
        <dbReference type="EMBL" id="BBG25752.1"/>
    </source>
</evidence>
<keyword evidence="3 5" id="KW-0067">ATP-binding</keyword>
<dbReference type="GeneID" id="41716763"/>
<dbReference type="RefSeq" id="WP_149564589.1">
    <property type="nucleotide sequence ID" value="NZ_AP018930.1"/>
</dbReference>
<dbReference type="AlphaFoldDB" id="A0A510DZV9"/>
<gene>
    <name evidence="5" type="ORF">IC007_0257</name>
</gene>
<evidence type="ECO:0000313" key="6">
    <source>
        <dbReference type="Proteomes" id="UP000325030"/>
    </source>
</evidence>
<keyword evidence="1" id="KW-0813">Transport</keyword>
<dbReference type="PANTHER" id="PTHR42711:SF18">
    <property type="entry name" value="ABC TRANSPORTER, ATP-BINDING PROTEIN"/>
    <property type="match status" value="1"/>
</dbReference>
<proteinExistence type="predicted"/>
<dbReference type="InterPro" id="IPR003593">
    <property type="entry name" value="AAA+_ATPase"/>
</dbReference>
<dbReference type="SUPFAM" id="SSF52540">
    <property type="entry name" value="P-loop containing nucleoside triphosphate hydrolases"/>
    <property type="match status" value="1"/>
</dbReference>
<organism evidence="5 6">
    <name type="scientific">Sulfuracidifex tepidarius</name>
    <dbReference type="NCBI Taxonomy" id="1294262"/>
    <lineage>
        <taxon>Archaea</taxon>
        <taxon>Thermoproteota</taxon>
        <taxon>Thermoprotei</taxon>
        <taxon>Sulfolobales</taxon>
        <taxon>Sulfolobaceae</taxon>
        <taxon>Sulfuracidifex</taxon>
    </lineage>
</organism>
<dbReference type="GO" id="GO:0005524">
    <property type="term" value="F:ATP binding"/>
    <property type="evidence" value="ECO:0007669"/>
    <property type="project" value="UniProtKB-KW"/>
</dbReference>
<evidence type="ECO:0000259" key="4">
    <source>
        <dbReference type="PROSITE" id="PS50893"/>
    </source>
</evidence>
<dbReference type="Proteomes" id="UP000325030">
    <property type="component" value="Chromosome"/>
</dbReference>
<dbReference type="PANTHER" id="PTHR42711">
    <property type="entry name" value="ABC TRANSPORTER ATP-BINDING PROTEIN"/>
    <property type="match status" value="1"/>
</dbReference>
<feature type="domain" description="ABC transporter" evidence="4">
    <location>
        <begin position="4"/>
        <end position="236"/>
    </location>
</feature>
<reference evidence="6" key="1">
    <citation type="submission" date="2018-09" db="EMBL/GenBank/DDBJ databases">
        <title>Complete Genome Sequencing of Sulfolobus sp. JCM 16834.</title>
        <authorList>
            <person name="Kato S."/>
            <person name="Itoh T."/>
            <person name="Ohkuma M."/>
        </authorList>
    </citation>
    <scope>NUCLEOTIDE SEQUENCE [LARGE SCALE GENOMIC DNA]</scope>
    <source>
        <strain evidence="6">IC-007</strain>
    </source>
</reference>
<dbReference type="InterPro" id="IPR027417">
    <property type="entry name" value="P-loop_NTPase"/>
</dbReference>
<accession>A0A510DZV9</accession>
<protein>
    <submittedName>
        <fullName evidence="5">ABC transporter ATP-binding protein</fullName>
    </submittedName>
</protein>
<keyword evidence="2" id="KW-0547">Nucleotide-binding</keyword>
<evidence type="ECO:0000256" key="2">
    <source>
        <dbReference type="ARBA" id="ARBA00022741"/>
    </source>
</evidence>
<dbReference type="InterPro" id="IPR003439">
    <property type="entry name" value="ABC_transporter-like_ATP-bd"/>
</dbReference>
<dbReference type="SMART" id="SM00382">
    <property type="entry name" value="AAA"/>
    <property type="match status" value="1"/>
</dbReference>
<dbReference type="Gene3D" id="3.40.50.300">
    <property type="entry name" value="P-loop containing nucleotide triphosphate hydrolases"/>
    <property type="match status" value="1"/>
</dbReference>
<evidence type="ECO:0000256" key="1">
    <source>
        <dbReference type="ARBA" id="ARBA00022448"/>
    </source>
</evidence>
<dbReference type="InterPro" id="IPR050763">
    <property type="entry name" value="ABC_transporter_ATP-binding"/>
</dbReference>
<sequence>MDGIIVSDIVKVYKAKGREIRALDGVSFRAEKGEITSIVGHNGAGKTTMLKILSTLVIPTSGTATVNGYDVVKDEKRVRENIGLVTVSDRLFYYRLTGMENLVFFGSLQGLSISEAKRRAKEVLDIVGLTEWRDTPYMKYSTGMQRRLALARAILTDPPVILLDEPTLGLDPVSARIFRENLQNLGKTVLMTSHYLKEVEDLSKNVIVFKRGKVVAKGDPEQLKSSIGKVYEGKVYDLPHGMEKFVVRMEKEYAVLRLPEREMGKVELYDLKEVTPTMDDVYVFFVEEGIDVVREGRKRGGARWRE</sequence>
<dbReference type="GO" id="GO:0016887">
    <property type="term" value="F:ATP hydrolysis activity"/>
    <property type="evidence" value="ECO:0007669"/>
    <property type="project" value="InterPro"/>
</dbReference>
<dbReference type="PROSITE" id="PS50893">
    <property type="entry name" value="ABC_TRANSPORTER_2"/>
    <property type="match status" value="1"/>
</dbReference>
<dbReference type="EMBL" id="AP018930">
    <property type="protein sequence ID" value="BBG25752.1"/>
    <property type="molecule type" value="Genomic_DNA"/>
</dbReference>
<dbReference type="Pfam" id="PF00005">
    <property type="entry name" value="ABC_tran"/>
    <property type="match status" value="1"/>
</dbReference>
<evidence type="ECO:0000256" key="3">
    <source>
        <dbReference type="ARBA" id="ARBA00022840"/>
    </source>
</evidence>
<name>A0A510DZV9_9CREN</name>